<dbReference type="InterPro" id="IPR000192">
    <property type="entry name" value="Aminotrans_V_dom"/>
</dbReference>
<proteinExistence type="predicted"/>
<dbReference type="PANTHER" id="PTHR43092">
    <property type="entry name" value="L-CYSTEINE DESULFHYDRASE"/>
    <property type="match status" value="1"/>
</dbReference>
<protein>
    <submittedName>
        <fullName evidence="3">DgyrCDS12209</fullName>
    </submittedName>
</protein>
<evidence type="ECO:0000313" key="3">
    <source>
        <dbReference type="EMBL" id="CAD5123902.1"/>
    </source>
</evidence>
<evidence type="ECO:0000256" key="1">
    <source>
        <dbReference type="ARBA" id="ARBA00022898"/>
    </source>
</evidence>
<organism evidence="3 4">
    <name type="scientific">Dimorphilus gyrociliatus</name>
    <dbReference type="NCBI Taxonomy" id="2664684"/>
    <lineage>
        <taxon>Eukaryota</taxon>
        <taxon>Metazoa</taxon>
        <taxon>Spiralia</taxon>
        <taxon>Lophotrochozoa</taxon>
        <taxon>Annelida</taxon>
        <taxon>Polychaeta</taxon>
        <taxon>Polychaeta incertae sedis</taxon>
        <taxon>Dinophilidae</taxon>
        <taxon>Dimorphilus</taxon>
    </lineage>
</organism>
<dbReference type="Proteomes" id="UP000549394">
    <property type="component" value="Unassembled WGS sequence"/>
</dbReference>
<dbReference type="InterPro" id="IPR015422">
    <property type="entry name" value="PyrdxlP-dep_Trfase_small"/>
</dbReference>
<reference evidence="3 4" key="1">
    <citation type="submission" date="2020-08" db="EMBL/GenBank/DDBJ databases">
        <authorList>
            <person name="Hejnol A."/>
        </authorList>
    </citation>
    <scope>NUCLEOTIDE SEQUENCE [LARGE SCALE GENOMIC DNA]</scope>
</reference>
<name>A0A7I8W702_9ANNE</name>
<evidence type="ECO:0000313" key="4">
    <source>
        <dbReference type="Proteomes" id="UP000549394"/>
    </source>
</evidence>
<evidence type="ECO:0000259" key="2">
    <source>
        <dbReference type="Pfam" id="PF00266"/>
    </source>
</evidence>
<dbReference type="OrthoDB" id="5978656at2759"/>
<dbReference type="Gene3D" id="3.90.1150.10">
    <property type="entry name" value="Aspartate Aminotransferase, domain 1"/>
    <property type="match status" value="1"/>
</dbReference>
<keyword evidence="1" id="KW-0663">Pyridoxal phosphate</keyword>
<dbReference type="EMBL" id="CAJFCJ010000019">
    <property type="protein sequence ID" value="CAD5123902.1"/>
    <property type="molecule type" value="Genomic_DNA"/>
</dbReference>
<dbReference type="InterPro" id="IPR015424">
    <property type="entry name" value="PyrdxlP-dep_Trfase"/>
</dbReference>
<dbReference type="Pfam" id="PF00266">
    <property type="entry name" value="Aminotran_5"/>
    <property type="match status" value="1"/>
</dbReference>
<sequence>MSSPPAFGKELREQEFYLTSDYALLNNGSYGAAPKRVIAVKHQHEEDMEKNPDNWYARIRPDLEAEGLRKLSEFVGAKVENLAFVENATRGCNDALKCLNLQAGDGILINNFTYLAIQNAVEYIKDFNGVTVFKIELKFPLNSFEDLVRTFTEFLDAHTSIKVVVLDHISSMPSLLFPVKQLAEVFRARGIKTIVDGAHVPNQIDVNIEDLKVDFYIANLHKWTFASRGCAFIYAAEEMHNTAKPVVTALYNFGFPGDFTWQGARDHCTYSSVSEAFNFIEWLGGRTRIEEYTKDLGDWTANELTSTWQTDMLPIGNELVPNCLRTIRIPDTKAFPKTPEGTSLLVTALRELYKIRANIGYFRSLNNMYVRVSCAAYVDREDIAKFRDAMMELKDLEPEDQKIIDMKNIKEDRSLDDFLYD</sequence>
<dbReference type="Gene3D" id="3.40.640.10">
    <property type="entry name" value="Type I PLP-dependent aspartate aminotransferase-like (Major domain)"/>
    <property type="match status" value="1"/>
</dbReference>
<comment type="caution">
    <text evidence="3">The sequence shown here is derived from an EMBL/GenBank/DDBJ whole genome shotgun (WGS) entry which is preliminary data.</text>
</comment>
<dbReference type="SUPFAM" id="SSF53383">
    <property type="entry name" value="PLP-dependent transferases"/>
    <property type="match status" value="1"/>
</dbReference>
<feature type="domain" description="Aminotransferase class V" evidence="2">
    <location>
        <begin position="70"/>
        <end position="246"/>
    </location>
</feature>
<keyword evidence="4" id="KW-1185">Reference proteome</keyword>
<dbReference type="InterPro" id="IPR015421">
    <property type="entry name" value="PyrdxlP-dep_Trfase_major"/>
</dbReference>
<gene>
    <name evidence="3" type="ORF">DGYR_LOCUS11530</name>
</gene>
<accession>A0A7I8W702</accession>
<dbReference type="PANTHER" id="PTHR43092:SF4">
    <property type="entry name" value="AMINOTRANSFERASE CLASS V DOMAIN-CONTAINING PROTEIN"/>
    <property type="match status" value="1"/>
</dbReference>
<dbReference type="AlphaFoldDB" id="A0A7I8W702"/>